<dbReference type="HOGENOM" id="CLU_1478851_0_0_2"/>
<dbReference type="GeneID" id="41600149"/>
<protein>
    <recommendedName>
        <fullName evidence="1">ParB/Spo0J HTH domain-containing protein</fullName>
    </recommendedName>
</protein>
<dbReference type="RefSeq" id="WP_148703091.1">
    <property type="nucleotide sequence ID" value="NZ_CP010868.1"/>
</dbReference>
<dbReference type="SUPFAM" id="SSF109709">
    <property type="entry name" value="KorB DNA-binding domain-like"/>
    <property type="match status" value="1"/>
</dbReference>
<feature type="domain" description="ParB/Spo0J HTH" evidence="1">
    <location>
        <begin position="25"/>
        <end position="102"/>
    </location>
</feature>
<keyword evidence="3" id="KW-1185">Reference proteome</keyword>
<dbReference type="AlphaFoldDB" id="A0A0C5BVF0"/>
<reference evidence="2 3" key="2">
    <citation type="journal article" date="2016" name="ISME J.">
        <title>Physiological and genomic characterization of two novel marine thaumarchaeal strains indicates niche differentiation.</title>
        <authorList>
            <person name="Bayer B."/>
            <person name="Vojvoda J."/>
            <person name="Offre P."/>
            <person name="Alves R.J."/>
            <person name="Elisabeth N.H."/>
            <person name="Garcia J.A."/>
            <person name="Volland J.M."/>
            <person name="Srivastava A."/>
            <person name="Schleper C."/>
            <person name="Herndl G.J."/>
        </authorList>
    </citation>
    <scope>NUCLEOTIDE SEQUENCE [LARGE SCALE GENOMIC DNA]</scope>
    <source>
        <strain evidence="2 3">D3C</strain>
    </source>
</reference>
<accession>A0A0C5BVF0</accession>
<dbReference type="STRING" id="1582439.NPIRD3C_0992"/>
<proteinExistence type="predicted"/>
<name>A0A0C5BVF0_9ARCH</name>
<dbReference type="Pfam" id="PF17762">
    <property type="entry name" value="HTH_ParB"/>
    <property type="match status" value="1"/>
</dbReference>
<organism evidence="2 3">
    <name type="scientific">Nitrosopumilus piranensis</name>
    <dbReference type="NCBI Taxonomy" id="1582439"/>
    <lineage>
        <taxon>Archaea</taxon>
        <taxon>Nitrososphaerota</taxon>
        <taxon>Nitrososphaeria</taxon>
        <taxon>Nitrosopumilales</taxon>
        <taxon>Nitrosopumilaceae</taxon>
        <taxon>Nitrosopumilus</taxon>
    </lineage>
</organism>
<dbReference type="PATRIC" id="fig|1582439.9.peg.1019"/>
<evidence type="ECO:0000313" key="3">
    <source>
        <dbReference type="Proteomes" id="UP000032027"/>
    </source>
</evidence>
<evidence type="ECO:0000313" key="2">
    <source>
        <dbReference type="EMBL" id="AJM92204.1"/>
    </source>
</evidence>
<dbReference type="Gene3D" id="1.10.10.2830">
    <property type="match status" value="1"/>
</dbReference>
<evidence type="ECO:0000259" key="1">
    <source>
        <dbReference type="Pfam" id="PF17762"/>
    </source>
</evidence>
<reference evidence="2 3" key="3">
    <citation type="journal article" date="2019" name="Int. J. Syst. Evol. Microbiol.">
        <title>Nitrosopumilus adriaticus sp. nov. and Nitrosopumilus piranensis sp. nov., two ammonia-oxidizing archaea from the Adriatic Sea and members of the class Nitrososphaeria.</title>
        <authorList>
            <person name="Bayer B."/>
            <person name="Vojvoda J."/>
            <person name="Reinthaler T."/>
            <person name="Reyes C."/>
            <person name="Pinto M."/>
            <person name="Herndl G.J."/>
        </authorList>
    </citation>
    <scope>NUCLEOTIDE SEQUENCE [LARGE SCALE GENOMIC DNA]</scope>
    <source>
        <strain evidence="2 3">D3C</strain>
    </source>
</reference>
<sequence>MENEDDVFARLYINLKGKKRKDEDWISIAKDCQKLEKKYNSQKILADKLGVSYQLIRSILSLLSLPKGIREKIQKGDILFDAAQRLNTIEDKKKQAEVAEIISGLPSHKQREIILHAKRFNDSDLSKFKKRVLKKTKTEKVHVAIIPLNEDLQLKLKKESKKNKSTLQQTILNILENWGSKK</sequence>
<gene>
    <name evidence="2" type="ORF">NPIRD3C_0992</name>
</gene>
<dbReference type="EMBL" id="CP010868">
    <property type="protein sequence ID" value="AJM92204.1"/>
    <property type="molecule type" value="Genomic_DNA"/>
</dbReference>
<reference evidence="3" key="1">
    <citation type="submission" date="2015-02" db="EMBL/GenBank/DDBJ databases">
        <title>Characterization of two novel Thaumarchaeota isolated from the Northern Adriatic Sea.</title>
        <authorList>
            <person name="Bayer B."/>
            <person name="Vojvoda J."/>
            <person name="Offre P."/>
            <person name="Srivastava A."/>
            <person name="Elisabeth N."/>
            <person name="Garcia J.A.L."/>
            <person name="Schleper C."/>
            <person name="Herndl G.J."/>
        </authorList>
    </citation>
    <scope>NUCLEOTIDE SEQUENCE [LARGE SCALE GENOMIC DNA]</scope>
    <source>
        <strain evidence="3">D3C</strain>
    </source>
</reference>
<dbReference type="KEGG" id="nid:NPIRD3C_0992"/>
<dbReference type="InterPro" id="IPR041468">
    <property type="entry name" value="HTH_ParB/Spo0J"/>
</dbReference>
<dbReference type="Proteomes" id="UP000032027">
    <property type="component" value="Chromosome"/>
</dbReference>